<evidence type="ECO:0000259" key="1">
    <source>
        <dbReference type="Pfam" id="PF01370"/>
    </source>
</evidence>
<dbReference type="SUPFAM" id="SSF51735">
    <property type="entry name" value="NAD(P)-binding Rossmann-fold domains"/>
    <property type="match status" value="1"/>
</dbReference>
<evidence type="ECO:0000313" key="2">
    <source>
        <dbReference type="EMBL" id="MBD8490315.1"/>
    </source>
</evidence>
<keyword evidence="3" id="KW-1185">Reference proteome</keyword>
<dbReference type="InterPro" id="IPR036291">
    <property type="entry name" value="NAD(P)-bd_dom_sf"/>
</dbReference>
<dbReference type="PANTHER" id="PTHR43245">
    <property type="entry name" value="BIFUNCTIONAL POLYMYXIN RESISTANCE PROTEIN ARNA"/>
    <property type="match status" value="1"/>
</dbReference>
<dbReference type="InterPro" id="IPR001509">
    <property type="entry name" value="Epimerase_deHydtase"/>
</dbReference>
<dbReference type="EMBL" id="JACYTQ010000006">
    <property type="protein sequence ID" value="MBD8490315.1"/>
    <property type="molecule type" value="Genomic_DNA"/>
</dbReference>
<dbReference type="Gene3D" id="3.40.50.720">
    <property type="entry name" value="NAD(P)-binding Rossmann-like Domain"/>
    <property type="match status" value="1"/>
</dbReference>
<sequence length="321" mass="36733">MQTILGAGGIIANELVRELRTYTEKVRLVSRNPVRVNEADQTFSADLLDLGQTKNALKGSTVAYLTVGFRYKLKVWEKAWPQVMNNVIEACREENVKLVFFDNVYMYDPKCMGHMTEDTPFRPISKKGHIRAKITELLLEHIAKGNINALIARSADFYGPSISLKSLLTEMVFKPLSKSNSAKWLADPHQAHSFTYTPDAGKATALLGNTPDAFNQTWHLPTAPKPPTGKEWVHMVAKEMGNIPKYQVIPKWFFKTSGVFVPFMKELSEMIYQYDRPYIFDSSKFEELFFFKPTSYLEGIRRIIRSDHPSLVKHKDDLLYT</sequence>
<evidence type="ECO:0000313" key="3">
    <source>
        <dbReference type="Proteomes" id="UP000647133"/>
    </source>
</evidence>
<gene>
    <name evidence="2" type="ORF">IFO69_16305</name>
</gene>
<organism evidence="2 3">
    <name type="scientific">Echinicola arenosa</name>
    <dbReference type="NCBI Taxonomy" id="2774144"/>
    <lineage>
        <taxon>Bacteria</taxon>
        <taxon>Pseudomonadati</taxon>
        <taxon>Bacteroidota</taxon>
        <taxon>Cytophagia</taxon>
        <taxon>Cytophagales</taxon>
        <taxon>Cyclobacteriaceae</taxon>
        <taxon>Echinicola</taxon>
    </lineage>
</organism>
<comment type="caution">
    <text evidence="2">The sequence shown here is derived from an EMBL/GenBank/DDBJ whole genome shotgun (WGS) entry which is preliminary data.</text>
</comment>
<dbReference type="RefSeq" id="WP_192011190.1">
    <property type="nucleotide sequence ID" value="NZ_JACYTQ010000006.1"/>
</dbReference>
<dbReference type="InterPro" id="IPR050177">
    <property type="entry name" value="Lipid_A_modif_metabolic_enz"/>
</dbReference>
<dbReference type="PANTHER" id="PTHR43245:SF13">
    <property type="entry name" value="UDP-D-APIOSE_UDP-D-XYLOSE SYNTHASE 2"/>
    <property type="match status" value="1"/>
</dbReference>
<accession>A0ABR9ANL8</accession>
<feature type="domain" description="NAD-dependent epimerase/dehydratase" evidence="1">
    <location>
        <begin position="4"/>
        <end position="213"/>
    </location>
</feature>
<protein>
    <submittedName>
        <fullName evidence="2">NAD-dependent epimerase/dehydratase family protein</fullName>
    </submittedName>
</protein>
<dbReference type="Pfam" id="PF01370">
    <property type="entry name" value="Epimerase"/>
    <property type="match status" value="1"/>
</dbReference>
<proteinExistence type="predicted"/>
<reference evidence="2 3" key="1">
    <citation type="submission" date="2020-09" db="EMBL/GenBank/DDBJ databases">
        <title>Echinicola sp. CAU 1574 isolated from sand of Sido Beach.</title>
        <authorList>
            <person name="Kim W."/>
        </authorList>
    </citation>
    <scope>NUCLEOTIDE SEQUENCE [LARGE SCALE GENOMIC DNA]</scope>
    <source>
        <strain evidence="2 3">CAU 1574</strain>
    </source>
</reference>
<name>A0ABR9ANL8_9BACT</name>
<dbReference type="Proteomes" id="UP000647133">
    <property type="component" value="Unassembled WGS sequence"/>
</dbReference>